<dbReference type="GO" id="GO:0016746">
    <property type="term" value="F:acyltransferase activity"/>
    <property type="evidence" value="ECO:0007669"/>
    <property type="project" value="UniProtKB-KW"/>
</dbReference>
<comment type="caution">
    <text evidence="7">The sequence shown here is derived from an EMBL/GenBank/DDBJ whole genome shotgun (WGS) entry which is preliminary data.</text>
</comment>
<evidence type="ECO:0000256" key="4">
    <source>
        <dbReference type="ARBA" id="ARBA00022679"/>
    </source>
</evidence>
<dbReference type="InterPro" id="IPR004960">
    <property type="entry name" value="LipA_acyltrans"/>
</dbReference>
<evidence type="ECO:0000256" key="1">
    <source>
        <dbReference type="ARBA" id="ARBA00004533"/>
    </source>
</evidence>
<sequence length="285" mass="33285">MRFFLVLLSWMRFIPRPILKIPAYLLGDLLFFLSGDRRRATQYNIDTAFPEKSKVERYHLVRQHFRLFVLALFDHTYIWFGSAEQLKNLVKVTGLENLPKDQPTLWFAPHFLGLDAGGMRLVVENKMVAMYVKQKNPAFDDMLKKSRERFMPAKPVSRQDGARALLKAFKEGYQLHYSPDQDFGSRDAVFVPFFGKSAATVTALPRIAQVTKTVVVPVITTMEKDGYTVRFMPAWENYPTGNLEADTLKMNQWLEAVIREYPAQYFWLHKRYKTRPDGEKNPYKK</sequence>
<dbReference type="PANTHER" id="PTHR30606:SF9">
    <property type="entry name" value="LIPID A BIOSYNTHESIS LAUROYLTRANSFERASE"/>
    <property type="match status" value="1"/>
</dbReference>
<accession>A0ABS8D398</accession>
<dbReference type="PIRSF" id="PIRSF026649">
    <property type="entry name" value="MsbB"/>
    <property type="match status" value="1"/>
</dbReference>
<evidence type="ECO:0000256" key="2">
    <source>
        <dbReference type="ARBA" id="ARBA00022475"/>
    </source>
</evidence>
<dbReference type="Pfam" id="PF03279">
    <property type="entry name" value="Lip_A_acyltrans"/>
    <property type="match status" value="1"/>
</dbReference>
<evidence type="ECO:0000313" key="7">
    <source>
        <dbReference type="EMBL" id="MCB6182670.1"/>
    </source>
</evidence>
<dbReference type="Proteomes" id="UP001165395">
    <property type="component" value="Unassembled WGS sequence"/>
</dbReference>
<protein>
    <submittedName>
        <fullName evidence="7">Lysophospholipid acyltransferase family protein</fullName>
    </submittedName>
</protein>
<keyword evidence="4" id="KW-0808">Transferase</keyword>
<keyword evidence="5" id="KW-0472">Membrane</keyword>
<evidence type="ECO:0000313" key="8">
    <source>
        <dbReference type="Proteomes" id="UP001165395"/>
    </source>
</evidence>
<dbReference type="PANTHER" id="PTHR30606">
    <property type="entry name" value="LIPID A BIOSYNTHESIS LAUROYL ACYLTRANSFERASE"/>
    <property type="match status" value="1"/>
</dbReference>
<gene>
    <name evidence="7" type="ORF">LIN78_03770</name>
</gene>
<reference evidence="7" key="1">
    <citation type="submission" date="2021-10" db="EMBL/GenBank/DDBJ databases">
        <title>The complete genome sequence of Leeia sp. TBRC 13508.</title>
        <authorList>
            <person name="Charoenyingcharoen P."/>
            <person name="Yukphan P."/>
        </authorList>
    </citation>
    <scope>NUCLEOTIDE SEQUENCE</scope>
    <source>
        <strain evidence="7">TBRC 13508</strain>
    </source>
</reference>
<organism evidence="7 8">
    <name type="scientific">Leeia speluncae</name>
    <dbReference type="NCBI Taxonomy" id="2884804"/>
    <lineage>
        <taxon>Bacteria</taxon>
        <taxon>Pseudomonadati</taxon>
        <taxon>Pseudomonadota</taxon>
        <taxon>Betaproteobacteria</taxon>
        <taxon>Neisseriales</taxon>
        <taxon>Leeiaceae</taxon>
        <taxon>Leeia</taxon>
    </lineage>
</organism>
<evidence type="ECO:0000256" key="3">
    <source>
        <dbReference type="ARBA" id="ARBA00022519"/>
    </source>
</evidence>
<dbReference type="EMBL" id="JAJBZT010000002">
    <property type="protein sequence ID" value="MCB6182670.1"/>
    <property type="molecule type" value="Genomic_DNA"/>
</dbReference>
<evidence type="ECO:0000256" key="6">
    <source>
        <dbReference type="ARBA" id="ARBA00023315"/>
    </source>
</evidence>
<keyword evidence="8" id="KW-1185">Reference proteome</keyword>
<evidence type="ECO:0000256" key="5">
    <source>
        <dbReference type="ARBA" id="ARBA00023136"/>
    </source>
</evidence>
<keyword evidence="3" id="KW-0997">Cell inner membrane</keyword>
<keyword evidence="2" id="KW-1003">Cell membrane</keyword>
<dbReference type="CDD" id="cd07984">
    <property type="entry name" value="LPLAT_LABLAT-like"/>
    <property type="match status" value="1"/>
</dbReference>
<comment type="subcellular location">
    <subcellularLocation>
        <location evidence="1">Cell inner membrane</location>
    </subcellularLocation>
</comment>
<keyword evidence="6 7" id="KW-0012">Acyltransferase</keyword>
<dbReference type="RefSeq" id="WP_227178638.1">
    <property type="nucleotide sequence ID" value="NZ_JAJBZT010000002.1"/>
</dbReference>
<name>A0ABS8D398_9NEIS</name>
<proteinExistence type="predicted"/>